<organism evidence="1 2">
    <name type="scientific">Salmonella bongori N268-08</name>
    <dbReference type="NCBI Taxonomy" id="1197719"/>
    <lineage>
        <taxon>Bacteria</taxon>
        <taxon>Pseudomonadati</taxon>
        <taxon>Pseudomonadota</taxon>
        <taxon>Gammaproteobacteria</taxon>
        <taxon>Enterobacterales</taxon>
        <taxon>Enterobacteriaceae</taxon>
        <taxon>Salmonella</taxon>
    </lineage>
</organism>
<dbReference type="PATRIC" id="fig|1197719.3.peg.1714"/>
<dbReference type="AlphaFoldDB" id="S5MWC8"/>
<evidence type="ECO:0000313" key="1">
    <source>
        <dbReference type="EMBL" id="AGR58904.1"/>
    </source>
</evidence>
<dbReference type="HOGENOM" id="CLU_3332637_0_0_6"/>
<name>S5MWC8_SALBN</name>
<reference evidence="1 2" key="1">
    <citation type="submission" date="2013-07" db="EMBL/GenBank/DDBJ databases">
        <title>Genome sequence of Salmonella bongori N268-08 - a rare clinical isolate.</title>
        <authorList>
            <person name="Marti R."/>
            <person name="Hagens S."/>
            <person name="Loessner M.J."/>
            <person name="Klumpp J."/>
        </authorList>
    </citation>
    <scope>NUCLEOTIDE SEQUENCE [LARGE SCALE GENOMIC DNA]</scope>
    <source>
        <strain evidence="1 2">N268-08</strain>
    </source>
</reference>
<dbReference type="KEGG" id="sbz:A464_1719"/>
<dbReference type="EMBL" id="CP006608">
    <property type="protein sequence ID" value="AGR58904.1"/>
    <property type="molecule type" value="Genomic_DNA"/>
</dbReference>
<evidence type="ECO:0000313" key="2">
    <source>
        <dbReference type="Proteomes" id="UP000015042"/>
    </source>
</evidence>
<gene>
    <name evidence="1" type="ORF">A464_1719</name>
</gene>
<accession>S5MWC8</accession>
<dbReference type="Proteomes" id="UP000015042">
    <property type="component" value="Chromosome"/>
</dbReference>
<sequence>MIGNFFGMASMYTMIFINVLNSDVGYECYFVNKYFSNI</sequence>
<protein>
    <submittedName>
        <fullName evidence="1">Uncharacterized protein</fullName>
    </submittedName>
</protein>
<proteinExistence type="predicted"/>